<comment type="similarity">
    <text evidence="7">Belongs to the MraZ family.</text>
</comment>
<proteinExistence type="inferred from homology"/>
<dbReference type="SUPFAM" id="SSF89447">
    <property type="entry name" value="AbrB/MazE/MraZ-like"/>
    <property type="match status" value="1"/>
</dbReference>
<dbReference type="EMBL" id="DVNO01000021">
    <property type="protein sequence ID" value="HIU65527.1"/>
    <property type="molecule type" value="Genomic_DNA"/>
</dbReference>
<dbReference type="PANTHER" id="PTHR34701">
    <property type="entry name" value="TRANSCRIPTIONAL REGULATOR MRAZ"/>
    <property type="match status" value="1"/>
</dbReference>
<dbReference type="GO" id="GO:2000143">
    <property type="term" value="P:negative regulation of DNA-templated transcription initiation"/>
    <property type="evidence" value="ECO:0007669"/>
    <property type="project" value="TreeGrafter"/>
</dbReference>
<feature type="domain" description="SpoVT-AbrB" evidence="8">
    <location>
        <begin position="7"/>
        <end position="54"/>
    </location>
</feature>
<dbReference type="InterPro" id="IPR037914">
    <property type="entry name" value="SpoVT-AbrB_sf"/>
</dbReference>
<dbReference type="InterPro" id="IPR003444">
    <property type="entry name" value="MraZ"/>
</dbReference>
<comment type="subcellular location">
    <subcellularLocation>
        <location evidence="7">Cytoplasm</location>
        <location evidence="7">Nucleoid</location>
    </subcellularLocation>
</comment>
<evidence type="ECO:0000256" key="5">
    <source>
        <dbReference type="ARBA" id="ARBA00023125"/>
    </source>
</evidence>
<reference evidence="9" key="2">
    <citation type="journal article" date="2021" name="PeerJ">
        <title>Extensive microbial diversity within the chicken gut microbiome revealed by metagenomics and culture.</title>
        <authorList>
            <person name="Gilroy R."/>
            <person name="Ravi A."/>
            <person name="Getino M."/>
            <person name="Pursley I."/>
            <person name="Horton D.L."/>
            <person name="Alikhan N.F."/>
            <person name="Baker D."/>
            <person name="Gharbi K."/>
            <person name="Hall N."/>
            <person name="Watson M."/>
            <person name="Adriaenssens E.M."/>
            <person name="Foster-Nyarko E."/>
            <person name="Jarju S."/>
            <person name="Secka A."/>
            <person name="Antonio M."/>
            <person name="Oren A."/>
            <person name="Chaudhuri R.R."/>
            <person name="La Ragione R."/>
            <person name="Hildebrand F."/>
            <person name="Pallen M.J."/>
        </authorList>
    </citation>
    <scope>NUCLEOTIDE SEQUENCE</scope>
    <source>
        <strain evidence="9">CHK136-897</strain>
    </source>
</reference>
<dbReference type="GO" id="GO:0000976">
    <property type="term" value="F:transcription cis-regulatory region binding"/>
    <property type="evidence" value="ECO:0007669"/>
    <property type="project" value="TreeGrafter"/>
</dbReference>
<accession>A0A9D1SMY6</accession>
<reference evidence="9" key="1">
    <citation type="submission" date="2020-10" db="EMBL/GenBank/DDBJ databases">
        <authorList>
            <person name="Gilroy R."/>
        </authorList>
    </citation>
    <scope>NUCLEOTIDE SEQUENCE</scope>
    <source>
        <strain evidence="9">CHK136-897</strain>
    </source>
</reference>
<dbReference type="PROSITE" id="PS51740">
    <property type="entry name" value="SPOVT_ABRB"/>
    <property type="match status" value="2"/>
</dbReference>
<dbReference type="CDD" id="cd16320">
    <property type="entry name" value="MraZ_N"/>
    <property type="match status" value="1"/>
</dbReference>
<dbReference type="HAMAP" id="MF_01008">
    <property type="entry name" value="MraZ"/>
    <property type="match status" value="1"/>
</dbReference>
<protein>
    <recommendedName>
        <fullName evidence="1 7">Transcriptional regulator MraZ</fullName>
    </recommendedName>
</protein>
<dbReference type="InterPro" id="IPR035642">
    <property type="entry name" value="MraZ_N"/>
</dbReference>
<dbReference type="InterPro" id="IPR007159">
    <property type="entry name" value="SpoVT-AbrB_dom"/>
</dbReference>
<dbReference type="GO" id="GO:0005737">
    <property type="term" value="C:cytoplasm"/>
    <property type="evidence" value="ECO:0007669"/>
    <property type="project" value="UniProtKB-UniRule"/>
</dbReference>
<evidence type="ECO:0000256" key="4">
    <source>
        <dbReference type="ARBA" id="ARBA00023015"/>
    </source>
</evidence>
<evidence type="ECO:0000256" key="2">
    <source>
        <dbReference type="ARBA" id="ARBA00022490"/>
    </source>
</evidence>
<dbReference type="GO" id="GO:0003700">
    <property type="term" value="F:DNA-binding transcription factor activity"/>
    <property type="evidence" value="ECO:0007669"/>
    <property type="project" value="UniProtKB-UniRule"/>
</dbReference>
<dbReference type="CDD" id="cd16321">
    <property type="entry name" value="MraZ_C"/>
    <property type="match status" value="1"/>
</dbReference>
<dbReference type="InterPro" id="IPR035644">
    <property type="entry name" value="MraZ_C"/>
</dbReference>
<evidence type="ECO:0000256" key="1">
    <source>
        <dbReference type="ARBA" id="ARBA00013860"/>
    </source>
</evidence>
<sequence length="147" mass="16302">MSLFLSSYENRLDTKGRISVPASFRASVASEKFVGVVLYRSFTHNCIEGLSMSRMEQLASATDKMGVFDSNLDDLSALLFADARPLAFDVTGRIVIPEDLLKHAGIKDSALFVGRGNSFQIWNPDEFKKVQDNSLNNLRASRPNLVI</sequence>
<evidence type="ECO:0000256" key="3">
    <source>
        <dbReference type="ARBA" id="ARBA00022737"/>
    </source>
</evidence>
<comment type="subunit">
    <text evidence="7">Forms oligomers.</text>
</comment>
<keyword evidence="4 7" id="KW-0805">Transcription regulation</keyword>
<dbReference type="Gene3D" id="3.40.1550.20">
    <property type="entry name" value="Transcriptional regulator MraZ domain"/>
    <property type="match status" value="1"/>
</dbReference>
<dbReference type="GO" id="GO:0009295">
    <property type="term" value="C:nucleoid"/>
    <property type="evidence" value="ECO:0007669"/>
    <property type="project" value="UniProtKB-SubCell"/>
</dbReference>
<evidence type="ECO:0000313" key="9">
    <source>
        <dbReference type="EMBL" id="HIU65527.1"/>
    </source>
</evidence>
<keyword evidence="3" id="KW-0677">Repeat</keyword>
<keyword evidence="2 7" id="KW-0963">Cytoplasm</keyword>
<dbReference type="AlphaFoldDB" id="A0A9D1SMY6"/>
<gene>
    <name evidence="7" type="primary">mraZ</name>
    <name evidence="9" type="ORF">IAC63_02710</name>
</gene>
<evidence type="ECO:0000256" key="6">
    <source>
        <dbReference type="ARBA" id="ARBA00023163"/>
    </source>
</evidence>
<keyword evidence="6 7" id="KW-0804">Transcription</keyword>
<dbReference type="InterPro" id="IPR038619">
    <property type="entry name" value="MraZ_sf"/>
</dbReference>
<organism evidence="9 10">
    <name type="scientific">Candidatus Enterousia avicola</name>
    <dbReference type="NCBI Taxonomy" id="2840787"/>
    <lineage>
        <taxon>Bacteria</taxon>
        <taxon>Pseudomonadati</taxon>
        <taxon>Pseudomonadota</taxon>
        <taxon>Alphaproteobacteria</taxon>
        <taxon>Candidatus Enterousia</taxon>
    </lineage>
</organism>
<feature type="domain" description="SpoVT-AbrB" evidence="8">
    <location>
        <begin position="83"/>
        <end position="126"/>
    </location>
</feature>
<keyword evidence="5 7" id="KW-0238">DNA-binding</keyword>
<dbReference type="InterPro" id="IPR020603">
    <property type="entry name" value="MraZ_dom"/>
</dbReference>
<evidence type="ECO:0000313" key="10">
    <source>
        <dbReference type="Proteomes" id="UP000824142"/>
    </source>
</evidence>
<dbReference type="PANTHER" id="PTHR34701:SF1">
    <property type="entry name" value="TRANSCRIPTIONAL REGULATOR MRAZ"/>
    <property type="match status" value="1"/>
</dbReference>
<comment type="caution">
    <text evidence="9">The sequence shown here is derived from an EMBL/GenBank/DDBJ whole genome shotgun (WGS) entry which is preliminary data.</text>
</comment>
<dbReference type="Pfam" id="PF02381">
    <property type="entry name" value="MraZ"/>
    <property type="match status" value="2"/>
</dbReference>
<evidence type="ECO:0000259" key="8">
    <source>
        <dbReference type="PROSITE" id="PS51740"/>
    </source>
</evidence>
<evidence type="ECO:0000256" key="7">
    <source>
        <dbReference type="HAMAP-Rule" id="MF_01008"/>
    </source>
</evidence>
<dbReference type="Proteomes" id="UP000824142">
    <property type="component" value="Unassembled WGS sequence"/>
</dbReference>
<name>A0A9D1SMY6_9PROT</name>